<gene>
    <name evidence="9" type="ORF">CIK91_06005</name>
    <name evidence="8" type="ORF">PRRU23_13480</name>
</gene>
<dbReference type="GO" id="GO:0000271">
    <property type="term" value="P:polysaccharide biosynthetic process"/>
    <property type="evidence" value="ECO:0007669"/>
    <property type="project" value="InterPro"/>
</dbReference>
<dbReference type="Proteomes" id="UP000887043">
    <property type="component" value="Unassembled WGS sequence"/>
</dbReference>
<feature type="transmembrane region" description="Helical" evidence="6">
    <location>
        <begin position="122"/>
        <end position="143"/>
    </location>
</feature>
<organism evidence="8 11">
    <name type="scientific">Segatella bryantii</name>
    <name type="common">Prevotella bryantii</name>
    <dbReference type="NCBI Taxonomy" id="77095"/>
    <lineage>
        <taxon>Bacteria</taxon>
        <taxon>Pseudomonadati</taxon>
        <taxon>Bacteroidota</taxon>
        <taxon>Bacteroidia</taxon>
        <taxon>Bacteroidales</taxon>
        <taxon>Prevotellaceae</taxon>
        <taxon>Segatella</taxon>
    </lineage>
</organism>
<dbReference type="RefSeq" id="WP_006281309.1">
    <property type="nucleotide sequence ID" value="NZ_BPTR01000001.1"/>
</dbReference>
<evidence type="ECO:0000313" key="9">
    <source>
        <dbReference type="EMBL" id="OYP55879.1"/>
    </source>
</evidence>
<evidence type="ECO:0000256" key="6">
    <source>
        <dbReference type="SAM" id="Phobius"/>
    </source>
</evidence>
<reference evidence="8" key="2">
    <citation type="submission" date="2021-08" db="EMBL/GenBank/DDBJ databases">
        <title>Prevotella lacticifex sp. nov., isolated from rumen of cow.</title>
        <authorList>
            <person name="Shinkai T."/>
            <person name="Ikeyama N."/>
            <person name="Kumagai M."/>
            <person name="Ohmori H."/>
            <person name="Sakamoto M."/>
            <person name="Ohkuma M."/>
            <person name="Mitsumori M."/>
        </authorList>
    </citation>
    <scope>NUCLEOTIDE SEQUENCE</scope>
    <source>
        <strain evidence="8">DSM 11371</strain>
    </source>
</reference>
<feature type="transmembrane region" description="Helical" evidence="6">
    <location>
        <begin position="95"/>
        <end position="116"/>
    </location>
</feature>
<reference evidence="9 10" key="1">
    <citation type="submission" date="2017-08" db="EMBL/GenBank/DDBJ databases">
        <title>Comparative genomics of non-oral Prevotella species.</title>
        <authorList>
            <person name="Accetto T."/>
            <person name="Nograsek B."/>
            <person name="Avgustin G."/>
        </authorList>
    </citation>
    <scope>NUCLEOTIDE SEQUENCE [LARGE SCALE GENOMIC DNA]</scope>
    <source>
        <strain evidence="9 10">TC1-1</strain>
    </source>
</reference>
<comment type="caution">
    <text evidence="8">The sequence shown here is derived from an EMBL/GenBank/DDBJ whole genome shotgun (WGS) entry which is preliminary data.</text>
</comment>
<evidence type="ECO:0000256" key="1">
    <source>
        <dbReference type="ARBA" id="ARBA00004141"/>
    </source>
</evidence>
<proteinExistence type="inferred from homology"/>
<comment type="similarity">
    <text evidence="2">Belongs to the GtrA family.</text>
</comment>
<dbReference type="Pfam" id="PF04138">
    <property type="entry name" value="GtrA_DPMS_TM"/>
    <property type="match status" value="1"/>
</dbReference>
<dbReference type="EMBL" id="NPJF01000026">
    <property type="protein sequence ID" value="OYP55879.1"/>
    <property type="molecule type" value="Genomic_DNA"/>
</dbReference>
<evidence type="ECO:0000256" key="4">
    <source>
        <dbReference type="ARBA" id="ARBA00022989"/>
    </source>
</evidence>
<name>A0AA37HX15_SEGBR</name>
<dbReference type="AlphaFoldDB" id="A0AA37HX15"/>
<keyword evidence="4 6" id="KW-1133">Transmembrane helix</keyword>
<dbReference type="InterPro" id="IPR051401">
    <property type="entry name" value="GtrA_CellWall_Glycosyl"/>
</dbReference>
<evidence type="ECO:0000313" key="10">
    <source>
        <dbReference type="Proteomes" id="UP000216189"/>
    </source>
</evidence>
<dbReference type="PANTHER" id="PTHR38459">
    <property type="entry name" value="PROPHAGE BACTOPRENOL-LINKED GLUCOSE TRANSLOCASE HOMOLOG"/>
    <property type="match status" value="1"/>
</dbReference>
<accession>A0AA37HX15</accession>
<dbReference type="Proteomes" id="UP000216189">
    <property type="component" value="Unassembled WGS sequence"/>
</dbReference>
<protein>
    <submittedName>
        <fullName evidence="9">GtrA family protein</fullName>
    </submittedName>
    <submittedName>
        <fullName evidence="8">Polysaccharide biosynthesis protein GtrA</fullName>
    </submittedName>
</protein>
<keyword evidence="10" id="KW-1185">Reference proteome</keyword>
<feature type="transmembrane region" description="Helical" evidence="6">
    <location>
        <begin position="21"/>
        <end position="45"/>
    </location>
</feature>
<evidence type="ECO:0000313" key="11">
    <source>
        <dbReference type="Proteomes" id="UP000887043"/>
    </source>
</evidence>
<dbReference type="InterPro" id="IPR007267">
    <property type="entry name" value="GtrA_DPMS_TM"/>
</dbReference>
<evidence type="ECO:0000256" key="3">
    <source>
        <dbReference type="ARBA" id="ARBA00022692"/>
    </source>
</evidence>
<dbReference type="PANTHER" id="PTHR38459:SF1">
    <property type="entry name" value="PROPHAGE BACTOPRENOL-LINKED GLUCOSE TRANSLOCASE HOMOLOG"/>
    <property type="match status" value="1"/>
</dbReference>
<dbReference type="GeneID" id="72479283"/>
<keyword evidence="3 6" id="KW-0812">Transmembrane</keyword>
<evidence type="ECO:0000256" key="2">
    <source>
        <dbReference type="ARBA" id="ARBA00009399"/>
    </source>
</evidence>
<dbReference type="EMBL" id="BPTR01000001">
    <property type="protein sequence ID" value="GJG27648.1"/>
    <property type="molecule type" value="Genomic_DNA"/>
</dbReference>
<keyword evidence="5 6" id="KW-0472">Membrane</keyword>
<comment type="subcellular location">
    <subcellularLocation>
        <location evidence="1">Membrane</location>
        <topology evidence="1">Multi-pass membrane protein</topology>
    </subcellularLocation>
</comment>
<feature type="domain" description="GtrA/DPMS transmembrane" evidence="7">
    <location>
        <begin position="23"/>
        <end position="142"/>
    </location>
</feature>
<evidence type="ECO:0000259" key="7">
    <source>
        <dbReference type="Pfam" id="PF04138"/>
    </source>
</evidence>
<evidence type="ECO:0000313" key="8">
    <source>
        <dbReference type="EMBL" id="GJG27648.1"/>
    </source>
</evidence>
<sequence length="145" mass="16378">MQIKDIINHFDKDKKQKLGELVRFGVVGVIAVAIQYFIYLLLINVMEQVMLNMGDNVVATIANTIAYFISFVFNFIASTHYTFRVKASAKRGAGFAFSHVVNYALQTLILNLFVGIGVTKQVAMIPMFCITVPTNFILVRFFLKK</sequence>
<dbReference type="GO" id="GO:0005886">
    <property type="term" value="C:plasma membrane"/>
    <property type="evidence" value="ECO:0007669"/>
    <property type="project" value="TreeGrafter"/>
</dbReference>
<evidence type="ECO:0000256" key="5">
    <source>
        <dbReference type="ARBA" id="ARBA00023136"/>
    </source>
</evidence>